<organism evidence="1">
    <name type="scientific">uncultured Caudovirales phage</name>
    <dbReference type="NCBI Taxonomy" id="2100421"/>
    <lineage>
        <taxon>Viruses</taxon>
        <taxon>Duplodnaviria</taxon>
        <taxon>Heunggongvirae</taxon>
        <taxon>Uroviricota</taxon>
        <taxon>Caudoviricetes</taxon>
        <taxon>Peduoviridae</taxon>
        <taxon>Maltschvirus</taxon>
        <taxon>Maltschvirus maltsch</taxon>
    </lineage>
</organism>
<reference evidence="1" key="1">
    <citation type="submission" date="2020-04" db="EMBL/GenBank/DDBJ databases">
        <authorList>
            <person name="Chiriac C."/>
            <person name="Salcher M."/>
            <person name="Ghai R."/>
            <person name="Kavagutti S V."/>
        </authorList>
    </citation>
    <scope>NUCLEOTIDE SEQUENCE</scope>
</reference>
<accession>A0A6J5KHH4</accession>
<dbReference type="EMBL" id="LR796139">
    <property type="protein sequence ID" value="CAB4120965.1"/>
    <property type="molecule type" value="Genomic_DNA"/>
</dbReference>
<evidence type="ECO:0000313" key="1">
    <source>
        <dbReference type="EMBL" id="CAB4120965.1"/>
    </source>
</evidence>
<proteinExistence type="predicted"/>
<sequence length="199" mass="20789">MANTSIINGFKPVRHLDGTPYNGGYNRYYKGTTAGILCVGDPVIALTASSDPLGGAEIVRATTSGAITGVIVGFDPTTSNLHKSGYYLAADTGYLYVCDDPFVMYEVAETNSTGGAGTPLAITNIRNYINSCTAINGNTTLGVSNYSIDNGSYGTSTGTWRLERLVQRADNAVGSYAKWLVSVALSTQVGDSALTESAV</sequence>
<protein>
    <submittedName>
        <fullName evidence="1">Uncharacterized protein</fullName>
    </submittedName>
</protein>
<name>A0A6J5KHH4_9CAUD</name>
<gene>
    <name evidence="1" type="ORF">UFOVP1_57</name>
</gene>